<dbReference type="EMBL" id="CAKKLH010000113">
    <property type="protein sequence ID" value="CAH0103795.1"/>
    <property type="molecule type" value="Genomic_DNA"/>
</dbReference>
<name>A0A8J2W3M0_9CRUS</name>
<evidence type="ECO:0000313" key="3">
    <source>
        <dbReference type="Proteomes" id="UP000789390"/>
    </source>
</evidence>
<dbReference type="Proteomes" id="UP000789390">
    <property type="component" value="Unassembled WGS sequence"/>
</dbReference>
<reference evidence="2" key="1">
    <citation type="submission" date="2021-11" db="EMBL/GenBank/DDBJ databases">
        <authorList>
            <person name="Schell T."/>
        </authorList>
    </citation>
    <scope>NUCLEOTIDE SEQUENCE</scope>
    <source>
        <strain evidence="2">M5</strain>
    </source>
</reference>
<dbReference type="OrthoDB" id="6260144at2759"/>
<evidence type="ECO:0000256" key="1">
    <source>
        <dbReference type="SAM" id="MobiDB-lite"/>
    </source>
</evidence>
<gene>
    <name evidence="2" type="ORF">DGAL_LOCUS6469</name>
</gene>
<feature type="region of interest" description="Disordered" evidence="1">
    <location>
        <begin position="1"/>
        <end position="20"/>
    </location>
</feature>
<organism evidence="2 3">
    <name type="scientific">Daphnia galeata</name>
    <dbReference type="NCBI Taxonomy" id="27404"/>
    <lineage>
        <taxon>Eukaryota</taxon>
        <taxon>Metazoa</taxon>
        <taxon>Ecdysozoa</taxon>
        <taxon>Arthropoda</taxon>
        <taxon>Crustacea</taxon>
        <taxon>Branchiopoda</taxon>
        <taxon>Diplostraca</taxon>
        <taxon>Cladocera</taxon>
        <taxon>Anomopoda</taxon>
        <taxon>Daphniidae</taxon>
        <taxon>Daphnia</taxon>
    </lineage>
</organism>
<accession>A0A8J2W3M0</accession>
<evidence type="ECO:0000313" key="2">
    <source>
        <dbReference type="EMBL" id="CAH0103795.1"/>
    </source>
</evidence>
<protein>
    <submittedName>
        <fullName evidence="2">Uncharacterized protein</fullName>
    </submittedName>
</protein>
<proteinExistence type="predicted"/>
<keyword evidence="3" id="KW-1185">Reference proteome</keyword>
<dbReference type="AlphaFoldDB" id="A0A8J2W3M0"/>
<feature type="region of interest" description="Disordered" evidence="1">
    <location>
        <begin position="36"/>
        <end position="57"/>
    </location>
</feature>
<comment type="caution">
    <text evidence="2">The sequence shown here is derived from an EMBL/GenBank/DDBJ whole genome shotgun (WGS) entry which is preliminary data.</text>
</comment>
<sequence length="57" mass="6343">MKERESMSNHQNKISQAKEFQREQVAEVGVGFDVLQCGNRAPKNRMGYSGGKPSSSQ</sequence>